<protein>
    <submittedName>
        <fullName evidence="1">Uncharacterized protein</fullName>
    </submittedName>
</protein>
<evidence type="ECO:0000313" key="1">
    <source>
        <dbReference type="EMBL" id="AKI78965.1"/>
    </source>
</evidence>
<reference evidence="1 2" key="1">
    <citation type="submission" date="2014-10" db="EMBL/GenBank/DDBJ databases">
        <title>Pan-genome analysis of Brazilian lineage A amoebal mimiviruses.</title>
        <authorList>
            <person name="Assis F.L."/>
            <person name="Abrahao J.S."/>
            <person name="Kroon E.G."/>
            <person name="Dornas F.P."/>
            <person name="Andrade K.R."/>
            <person name="Borato P.V.M."/>
            <person name="Pilotto M.R."/>
            <person name="Benamar S."/>
            <person name="LaScola B."/>
            <person name="Colson P."/>
        </authorList>
    </citation>
    <scope>NUCLEOTIDE SEQUENCE [LARGE SCALE GENOMIC DNA]</scope>
    <source>
        <strain evidence="1 2">Oyster</strain>
    </source>
</reference>
<sequence length="64" mass="6775">MFSFSKSGFNVTNSAYVPRQTGICISNNSNTVVLNFSGQNVAGNIHGANPMGPLSYGPYFQGGR</sequence>
<name>A0A0G2Y038_MIMIV</name>
<evidence type="ECO:0000313" key="2">
    <source>
        <dbReference type="Proteomes" id="UP000241474"/>
    </source>
</evidence>
<dbReference type="Proteomes" id="UP000241474">
    <property type="component" value="Segment"/>
</dbReference>
<dbReference type="EMBL" id="KM982401">
    <property type="protein sequence ID" value="AKI78965.1"/>
    <property type="molecule type" value="Genomic_DNA"/>
</dbReference>
<accession>A0A0G2Y038</accession>
<proteinExistence type="predicted"/>
<organism evidence="1 2">
    <name type="scientific">Acanthamoeba polyphaga mimivirus</name>
    <name type="common">APMV</name>
    <dbReference type="NCBI Taxonomy" id="212035"/>
    <lineage>
        <taxon>Viruses</taxon>
        <taxon>Varidnaviria</taxon>
        <taxon>Bamfordvirae</taxon>
        <taxon>Nucleocytoviricota</taxon>
        <taxon>Megaviricetes</taxon>
        <taxon>Imitervirales</taxon>
        <taxon>Mimiviridae</taxon>
        <taxon>Megamimivirinae</taxon>
        <taxon>Mimivirus</taxon>
        <taxon>Mimivirus bradfordmassiliense</taxon>
    </lineage>
</organism>
<organismHost>
    <name type="scientific">Acanthamoeba polyphaga</name>
    <name type="common">Amoeba</name>
    <dbReference type="NCBI Taxonomy" id="5757"/>
</organismHost>